<dbReference type="EMBL" id="JAPWTK010000129">
    <property type="protein sequence ID" value="KAJ8948849.1"/>
    <property type="molecule type" value="Genomic_DNA"/>
</dbReference>
<sequence>MWTILNSDIEVALDEQFGGITFTISRNGQKDHSVHFAMYEVIEQLFVNIGYGVCAKRGSM</sequence>
<dbReference type="AlphaFoldDB" id="A0AAV8YD15"/>
<evidence type="ECO:0000313" key="1">
    <source>
        <dbReference type="EMBL" id="KAJ8948849.1"/>
    </source>
</evidence>
<gene>
    <name evidence="1" type="ORF">NQ318_013501</name>
</gene>
<comment type="caution">
    <text evidence="1">The sequence shown here is derived from an EMBL/GenBank/DDBJ whole genome shotgun (WGS) entry which is preliminary data.</text>
</comment>
<protein>
    <submittedName>
        <fullName evidence="1">Uncharacterized protein</fullName>
    </submittedName>
</protein>
<dbReference type="Proteomes" id="UP001162162">
    <property type="component" value="Unassembled WGS sequence"/>
</dbReference>
<keyword evidence="2" id="KW-1185">Reference proteome</keyword>
<proteinExistence type="predicted"/>
<evidence type="ECO:0000313" key="2">
    <source>
        <dbReference type="Proteomes" id="UP001162162"/>
    </source>
</evidence>
<reference evidence="1" key="1">
    <citation type="journal article" date="2023" name="Insect Mol. Biol.">
        <title>Genome sequencing provides insights into the evolution of gene families encoding plant cell wall-degrading enzymes in longhorned beetles.</title>
        <authorList>
            <person name="Shin N.R."/>
            <person name="Okamura Y."/>
            <person name="Kirsch R."/>
            <person name="Pauchet Y."/>
        </authorList>
    </citation>
    <scope>NUCLEOTIDE SEQUENCE</scope>
    <source>
        <strain evidence="1">AMC_N1</strain>
    </source>
</reference>
<name>A0AAV8YD15_9CUCU</name>
<organism evidence="1 2">
    <name type="scientific">Aromia moschata</name>
    <dbReference type="NCBI Taxonomy" id="1265417"/>
    <lineage>
        <taxon>Eukaryota</taxon>
        <taxon>Metazoa</taxon>
        <taxon>Ecdysozoa</taxon>
        <taxon>Arthropoda</taxon>
        <taxon>Hexapoda</taxon>
        <taxon>Insecta</taxon>
        <taxon>Pterygota</taxon>
        <taxon>Neoptera</taxon>
        <taxon>Endopterygota</taxon>
        <taxon>Coleoptera</taxon>
        <taxon>Polyphaga</taxon>
        <taxon>Cucujiformia</taxon>
        <taxon>Chrysomeloidea</taxon>
        <taxon>Cerambycidae</taxon>
        <taxon>Cerambycinae</taxon>
        <taxon>Callichromatini</taxon>
        <taxon>Aromia</taxon>
    </lineage>
</organism>
<accession>A0AAV8YD15</accession>